<dbReference type="RefSeq" id="WP_146799080.1">
    <property type="nucleotide sequence ID" value="NZ_VOLP01000009.1"/>
</dbReference>
<dbReference type="EMBL" id="VOLR01000008">
    <property type="protein sequence ID" value="TWX60851.1"/>
    <property type="molecule type" value="Genomic_DNA"/>
</dbReference>
<evidence type="ECO:0000313" key="2">
    <source>
        <dbReference type="EMBL" id="TWX69181.1"/>
    </source>
</evidence>
<name>A0A5C6QK20_9GAMM</name>
<protein>
    <submittedName>
        <fullName evidence="2">Uncharacterized protein</fullName>
    </submittedName>
</protein>
<evidence type="ECO:0000313" key="4">
    <source>
        <dbReference type="Proteomes" id="UP000321917"/>
    </source>
</evidence>
<keyword evidence="3" id="KW-1185">Reference proteome</keyword>
<accession>A0A5C6QK20</accession>
<proteinExistence type="predicted"/>
<organism evidence="2 4">
    <name type="scientific">Colwellia hornerae</name>
    <dbReference type="NCBI Taxonomy" id="89402"/>
    <lineage>
        <taxon>Bacteria</taxon>
        <taxon>Pseudomonadati</taxon>
        <taxon>Pseudomonadota</taxon>
        <taxon>Gammaproteobacteria</taxon>
        <taxon>Alteromonadales</taxon>
        <taxon>Colwelliaceae</taxon>
        <taxon>Colwellia</taxon>
    </lineage>
</organism>
<dbReference type="Proteomes" id="UP000321917">
    <property type="component" value="Unassembled WGS sequence"/>
</dbReference>
<comment type="caution">
    <text evidence="2">The sequence shown here is derived from an EMBL/GenBank/DDBJ whole genome shotgun (WGS) entry which is preliminary data.</text>
</comment>
<sequence>MTELFFSIPFRHAEFISVSGLRAVNNEILKRVQDDGVWAHVDGILSSRHAEFISVSELWVVNNEILKQVQDDGVWAHVGGGFVQDDGCFGPC</sequence>
<dbReference type="AlphaFoldDB" id="A0A5C6QK20"/>
<evidence type="ECO:0000313" key="1">
    <source>
        <dbReference type="EMBL" id="TWX60851.1"/>
    </source>
</evidence>
<dbReference type="EMBL" id="VOLQ01000008">
    <property type="protein sequence ID" value="TWX69181.1"/>
    <property type="molecule type" value="Genomic_DNA"/>
</dbReference>
<evidence type="ECO:0000313" key="3">
    <source>
        <dbReference type="Proteomes" id="UP000321525"/>
    </source>
</evidence>
<gene>
    <name evidence="1" type="ORF">ESZ26_07250</name>
    <name evidence="2" type="ORF">ESZ27_06010</name>
</gene>
<reference evidence="2 4" key="1">
    <citation type="submission" date="2019-07" db="EMBL/GenBank/DDBJ databases">
        <title>Genomes of sea-ice associated Colwellia species.</title>
        <authorList>
            <person name="Bowman J.P."/>
        </authorList>
    </citation>
    <scope>NUCLEOTIDE SEQUENCE [LARGE SCALE GENOMIC DNA]</scope>
    <source>
        <strain evidence="1 3">ACAM 607</strain>
        <strain evidence="2 4">IC036</strain>
    </source>
</reference>
<dbReference type="Proteomes" id="UP000321525">
    <property type="component" value="Unassembled WGS sequence"/>
</dbReference>